<dbReference type="WBParaSite" id="PDA_v2.g22695.t1">
    <property type="protein sequence ID" value="PDA_v2.g22695.t1"/>
    <property type="gene ID" value="PDA_v2.g22695"/>
</dbReference>
<proteinExistence type="predicted"/>
<keyword evidence="1" id="KW-1185">Reference proteome</keyword>
<reference evidence="2" key="1">
    <citation type="submission" date="2022-11" db="UniProtKB">
        <authorList>
            <consortium name="WormBaseParasite"/>
        </authorList>
    </citation>
    <scope>IDENTIFICATION</scope>
</reference>
<organism evidence="1 2">
    <name type="scientific">Panagrolaimus davidi</name>
    <dbReference type="NCBI Taxonomy" id="227884"/>
    <lineage>
        <taxon>Eukaryota</taxon>
        <taxon>Metazoa</taxon>
        <taxon>Ecdysozoa</taxon>
        <taxon>Nematoda</taxon>
        <taxon>Chromadorea</taxon>
        <taxon>Rhabditida</taxon>
        <taxon>Tylenchina</taxon>
        <taxon>Panagrolaimomorpha</taxon>
        <taxon>Panagrolaimoidea</taxon>
        <taxon>Panagrolaimidae</taxon>
        <taxon>Panagrolaimus</taxon>
    </lineage>
</organism>
<protein>
    <submittedName>
        <fullName evidence="2">Uncharacterized protein</fullName>
    </submittedName>
</protein>
<evidence type="ECO:0000313" key="1">
    <source>
        <dbReference type="Proteomes" id="UP000887578"/>
    </source>
</evidence>
<accession>A0A914PVB9</accession>
<dbReference type="Proteomes" id="UP000887578">
    <property type="component" value="Unplaced"/>
</dbReference>
<sequence>MFYDDKLDDVNKKGISRSDEQIDSSYLLAGDEAFVLFKSMYLLHSNYAYYRRLLKSNNFCFASIADVKDHPTFQSGNAMNLALRSLLPGFIHKKIKRIIVGTCEDKNIEKILECYMLEINEEVALYSPTNYVQKCHFMKKVLNDLRMACYVLPSLPRAHTPFLIFQTNERTMMSICYKSDNTIQDTVLNDEVHENVKLVVKVADEDIYELLFVNGESEQIFPHFIHSGTTHAIDGKKISFVASDLSDIFCPSIF</sequence>
<evidence type="ECO:0000313" key="2">
    <source>
        <dbReference type="WBParaSite" id="PDA_v2.g22695.t1"/>
    </source>
</evidence>
<dbReference type="AlphaFoldDB" id="A0A914PVB9"/>
<name>A0A914PVB9_9BILA</name>